<name>A0A1R2CLW0_9CILI</name>
<gene>
    <name evidence="2" type="ORF">SteCoe_7740</name>
</gene>
<dbReference type="EMBL" id="MPUH01000113">
    <property type="protein sequence ID" value="OMJ89955.1"/>
    <property type="molecule type" value="Genomic_DNA"/>
</dbReference>
<dbReference type="Proteomes" id="UP000187209">
    <property type="component" value="Unassembled WGS sequence"/>
</dbReference>
<keyword evidence="3" id="KW-1185">Reference proteome</keyword>
<organism evidence="2 3">
    <name type="scientific">Stentor coeruleus</name>
    <dbReference type="NCBI Taxonomy" id="5963"/>
    <lineage>
        <taxon>Eukaryota</taxon>
        <taxon>Sar</taxon>
        <taxon>Alveolata</taxon>
        <taxon>Ciliophora</taxon>
        <taxon>Postciliodesmatophora</taxon>
        <taxon>Heterotrichea</taxon>
        <taxon>Heterotrichida</taxon>
        <taxon>Stentoridae</taxon>
        <taxon>Stentor</taxon>
    </lineage>
</organism>
<evidence type="ECO:0000256" key="1">
    <source>
        <dbReference type="SAM" id="MobiDB-lite"/>
    </source>
</evidence>
<feature type="compositionally biased region" description="Polar residues" evidence="1">
    <location>
        <begin position="300"/>
        <end position="313"/>
    </location>
</feature>
<accession>A0A1R2CLW0</accession>
<protein>
    <submittedName>
        <fullName evidence="2">Uncharacterized protein</fullName>
    </submittedName>
</protein>
<sequence length="347" mass="39968">MDGSDVLSFIRKPDYYHSPKSVYDRLYLDFSKRTHENKLSQSSSTSILPKPHVIQKPEGRIEDSLMQKQEALKTKLKLLKSKYQAEEVKELQSAPSINPVSKILATQNDEKSRNMRSKYIISILSTSRFTKMARNASNRYIKSAEIDLGKLSGKKPPPKVEPKQEIASLDKNFYLQQLRKVVNARPKIMEPEEPPTILEMSVVDRNQHWVKVKAKNLEKIKQSMIDKDLEGCTFTPILTPRMKLEKPSRYMQRESARSRSVNTSYSQLYFCKKQSNVNSSKYSEKSSSPSPRQKYKENHNQTTGNSNIYSPLAPTSQKFSFRAGMDVRKFMDVAQKGSRYESTKNFS</sequence>
<dbReference type="AlphaFoldDB" id="A0A1R2CLW0"/>
<evidence type="ECO:0000313" key="3">
    <source>
        <dbReference type="Proteomes" id="UP000187209"/>
    </source>
</evidence>
<feature type="compositionally biased region" description="Low complexity" evidence="1">
    <location>
        <begin position="279"/>
        <end position="291"/>
    </location>
</feature>
<feature type="region of interest" description="Disordered" evidence="1">
    <location>
        <begin position="279"/>
        <end position="313"/>
    </location>
</feature>
<evidence type="ECO:0000313" key="2">
    <source>
        <dbReference type="EMBL" id="OMJ89955.1"/>
    </source>
</evidence>
<reference evidence="2 3" key="1">
    <citation type="submission" date="2016-11" db="EMBL/GenBank/DDBJ databases">
        <title>The macronuclear genome of Stentor coeruleus: a giant cell with tiny introns.</title>
        <authorList>
            <person name="Slabodnick M."/>
            <person name="Ruby J.G."/>
            <person name="Reiff S.B."/>
            <person name="Swart E.C."/>
            <person name="Gosai S."/>
            <person name="Prabakaran S."/>
            <person name="Witkowska E."/>
            <person name="Larue G.E."/>
            <person name="Fisher S."/>
            <person name="Freeman R.M."/>
            <person name="Gunawardena J."/>
            <person name="Chu W."/>
            <person name="Stover N.A."/>
            <person name="Gregory B.D."/>
            <person name="Nowacki M."/>
            <person name="Derisi J."/>
            <person name="Roy S.W."/>
            <person name="Marshall W.F."/>
            <person name="Sood P."/>
        </authorList>
    </citation>
    <scope>NUCLEOTIDE SEQUENCE [LARGE SCALE GENOMIC DNA]</scope>
    <source>
        <strain evidence="2">WM001</strain>
    </source>
</reference>
<proteinExistence type="predicted"/>
<dbReference type="OrthoDB" id="325688at2759"/>
<comment type="caution">
    <text evidence="2">The sequence shown here is derived from an EMBL/GenBank/DDBJ whole genome shotgun (WGS) entry which is preliminary data.</text>
</comment>